<dbReference type="PROSITE" id="PS01361">
    <property type="entry name" value="ZF_DOF_1"/>
    <property type="match status" value="1"/>
</dbReference>
<comment type="subcellular location">
    <subcellularLocation>
        <location evidence="8 9">Nucleus</location>
    </subcellularLocation>
</comment>
<keyword evidence="2 8" id="KW-0863">Zinc-finger</keyword>
<sequence length="377" mass="39060">MTVGSRSMPSVRGRQKGAQRASVPRLPQAAVNAPGPGGRSLPATPPHLERLIGWRASPPGTRRRDRGARERDGGVAVVVYSVPAPYRTSPPPVSCESAPRARRIPELPAPISPLPSIIAAPGSGHPLPPLPYQSLLRHSGESQKREVEPIGMPVESGEGRRRPAEGKPAVAEARERCPRCESRDTKFCYYNNYNMSQPRHFCKSCRRYWTLGGSLRNVPIGGSSRKRLRTSPAPAAAADAVVVAALRPGRALPGHSPPAPQSAELGQGPLLPSGPVQAGLLGLDEPFLSCRGGFGLGLGLGLGCGAGAAEDMGFGLAPTLLWPPSLLDEAADTWRVGNGGGADCLAAPGTGPAAAAWPDLAISAPAEGGAGPAREVS</sequence>
<dbReference type="GO" id="GO:0003677">
    <property type="term" value="F:DNA binding"/>
    <property type="evidence" value="ECO:0007669"/>
    <property type="project" value="UniProtKB-UniRule"/>
</dbReference>
<evidence type="ECO:0000256" key="3">
    <source>
        <dbReference type="ARBA" id="ARBA00022833"/>
    </source>
</evidence>
<evidence type="ECO:0000256" key="2">
    <source>
        <dbReference type="ARBA" id="ARBA00022771"/>
    </source>
</evidence>
<keyword evidence="1 9" id="KW-0479">Metal-binding</keyword>
<dbReference type="GO" id="GO:0003700">
    <property type="term" value="F:DNA-binding transcription factor activity"/>
    <property type="evidence" value="ECO:0007669"/>
    <property type="project" value="UniProtKB-UniRule"/>
</dbReference>
<dbReference type="OrthoDB" id="1924011at2759"/>
<evidence type="ECO:0000256" key="10">
    <source>
        <dbReference type="SAM" id="MobiDB-lite"/>
    </source>
</evidence>
<name>A0A9E7FWT0_9LILI</name>
<dbReference type="PANTHER" id="PTHR31992:SF204">
    <property type="entry name" value="DOF ZINC FINGER PROTEIN"/>
    <property type="match status" value="1"/>
</dbReference>
<feature type="compositionally biased region" description="Basic and acidic residues" evidence="10">
    <location>
        <begin position="139"/>
        <end position="148"/>
    </location>
</feature>
<dbReference type="PROSITE" id="PS50884">
    <property type="entry name" value="ZF_DOF_2"/>
    <property type="match status" value="1"/>
</dbReference>
<evidence type="ECO:0000256" key="1">
    <source>
        <dbReference type="ARBA" id="ARBA00022723"/>
    </source>
</evidence>
<evidence type="ECO:0000259" key="11">
    <source>
        <dbReference type="PROSITE" id="PS50884"/>
    </source>
</evidence>
<dbReference type="GO" id="GO:0008270">
    <property type="term" value="F:zinc ion binding"/>
    <property type="evidence" value="ECO:0007669"/>
    <property type="project" value="UniProtKB-KW"/>
</dbReference>
<evidence type="ECO:0000256" key="6">
    <source>
        <dbReference type="ARBA" id="ARBA00023163"/>
    </source>
</evidence>
<reference evidence="12" key="1">
    <citation type="submission" date="2022-05" db="EMBL/GenBank/DDBJ databases">
        <title>The Musa troglodytarum L. genome provides insights into the mechanism of non-climacteric behaviour and enrichment of carotenoids.</title>
        <authorList>
            <person name="Wang J."/>
        </authorList>
    </citation>
    <scope>NUCLEOTIDE SEQUENCE</scope>
    <source>
        <tissue evidence="12">Leaf</tissue>
    </source>
</reference>
<protein>
    <recommendedName>
        <fullName evidence="9">Dof zinc finger protein</fullName>
    </recommendedName>
</protein>
<dbReference type="InterPro" id="IPR003851">
    <property type="entry name" value="Znf_Dof"/>
</dbReference>
<dbReference type="Pfam" id="PF02701">
    <property type="entry name" value="Zn_ribbon_Dof"/>
    <property type="match status" value="1"/>
</dbReference>
<dbReference type="PANTHER" id="PTHR31992">
    <property type="entry name" value="DOF ZINC FINGER PROTEIN DOF1.4-RELATED"/>
    <property type="match status" value="1"/>
</dbReference>
<keyword evidence="6 9" id="KW-0804">Transcription</keyword>
<evidence type="ECO:0000313" key="13">
    <source>
        <dbReference type="Proteomes" id="UP001055439"/>
    </source>
</evidence>
<feature type="region of interest" description="Disordered" evidence="10">
    <location>
        <begin position="139"/>
        <end position="169"/>
    </location>
</feature>
<keyword evidence="3 9" id="KW-0862">Zinc</keyword>
<accession>A0A9E7FWT0</accession>
<evidence type="ECO:0000256" key="7">
    <source>
        <dbReference type="ARBA" id="ARBA00023242"/>
    </source>
</evidence>
<dbReference type="GO" id="GO:0005634">
    <property type="term" value="C:nucleus"/>
    <property type="evidence" value="ECO:0007669"/>
    <property type="project" value="UniProtKB-SubCell"/>
</dbReference>
<feature type="region of interest" description="Disordered" evidence="10">
    <location>
        <begin position="249"/>
        <end position="270"/>
    </location>
</feature>
<feature type="region of interest" description="Disordered" evidence="10">
    <location>
        <begin position="1"/>
        <end position="72"/>
    </location>
</feature>
<keyword evidence="4 9" id="KW-0805">Transcription regulation</keyword>
<keyword evidence="7 8" id="KW-0539">Nucleus</keyword>
<dbReference type="Proteomes" id="UP001055439">
    <property type="component" value="Chromosome 5"/>
</dbReference>
<keyword evidence="13" id="KW-1185">Reference proteome</keyword>
<evidence type="ECO:0000256" key="8">
    <source>
        <dbReference type="PROSITE-ProRule" id="PRU00071"/>
    </source>
</evidence>
<proteinExistence type="predicted"/>
<evidence type="ECO:0000256" key="9">
    <source>
        <dbReference type="RuleBase" id="RU369094"/>
    </source>
</evidence>
<evidence type="ECO:0000256" key="4">
    <source>
        <dbReference type="ARBA" id="ARBA00023015"/>
    </source>
</evidence>
<comment type="function">
    <text evidence="9">Transcription factor that binds specifically to a 5'-AA[AG]G-3' consensus core sequence.</text>
</comment>
<dbReference type="EMBL" id="CP097507">
    <property type="protein sequence ID" value="URE01389.1"/>
    <property type="molecule type" value="Genomic_DNA"/>
</dbReference>
<evidence type="ECO:0000313" key="12">
    <source>
        <dbReference type="EMBL" id="URE01389.1"/>
    </source>
</evidence>
<evidence type="ECO:0000256" key="5">
    <source>
        <dbReference type="ARBA" id="ARBA00023125"/>
    </source>
</evidence>
<dbReference type="AlphaFoldDB" id="A0A9E7FWT0"/>
<gene>
    <name evidence="12" type="ORF">MUK42_22781</name>
</gene>
<dbReference type="InterPro" id="IPR045174">
    <property type="entry name" value="Dof"/>
</dbReference>
<organism evidence="12 13">
    <name type="scientific">Musa troglodytarum</name>
    <name type="common">fe'i banana</name>
    <dbReference type="NCBI Taxonomy" id="320322"/>
    <lineage>
        <taxon>Eukaryota</taxon>
        <taxon>Viridiplantae</taxon>
        <taxon>Streptophyta</taxon>
        <taxon>Embryophyta</taxon>
        <taxon>Tracheophyta</taxon>
        <taxon>Spermatophyta</taxon>
        <taxon>Magnoliopsida</taxon>
        <taxon>Liliopsida</taxon>
        <taxon>Zingiberales</taxon>
        <taxon>Musaceae</taxon>
        <taxon>Musa</taxon>
    </lineage>
</organism>
<keyword evidence="5 8" id="KW-0238">DNA-binding</keyword>
<feature type="domain" description="Dof-type" evidence="11">
    <location>
        <begin position="175"/>
        <end position="229"/>
    </location>
</feature>